<accession>A0ABU5GB93</accession>
<dbReference type="RefSeq" id="WP_087069750.1">
    <property type="nucleotide sequence ID" value="NZ_CP136960.1"/>
</dbReference>
<keyword evidence="3" id="KW-1185">Reference proteome</keyword>
<feature type="region of interest" description="Disordered" evidence="1">
    <location>
        <begin position="40"/>
        <end position="100"/>
    </location>
</feature>
<evidence type="ECO:0000313" key="2">
    <source>
        <dbReference type="EMBL" id="MDY5146084.1"/>
    </source>
</evidence>
<reference evidence="2 3" key="1">
    <citation type="submission" date="2023-10" db="EMBL/GenBank/DDBJ databases">
        <title>Whole Genome based description of the genera Actinobaculum and Actinotignum reveals a complex phylogenetic relationship within the species included in the genus Actinotignum.</title>
        <authorList>
            <person name="Jensen C.S."/>
            <person name="Dargis R."/>
            <person name="Kemp M."/>
            <person name="Christensen J.J."/>
        </authorList>
    </citation>
    <scope>NUCLEOTIDE SEQUENCE [LARGE SCALE GENOMIC DNA]</scope>
    <source>
        <strain evidence="2 3">SLA_B089</strain>
    </source>
</reference>
<feature type="compositionally biased region" description="Low complexity" evidence="1">
    <location>
        <begin position="76"/>
        <end position="100"/>
    </location>
</feature>
<comment type="caution">
    <text evidence="2">The sequence shown here is derived from an EMBL/GenBank/DDBJ whole genome shotgun (WGS) entry which is preliminary data.</text>
</comment>
<dbReference type="Proteomes" id="UP001284901">
    <property type="component" value="Unassembled WGS sequence"/>
</dbReference>
<feature type="compositionally biased region" description="Polar residues" evidence="1">
    <location>
        <begin position="233"/>
        <end position="254"/>
    </location>
</feature>
<evidence type="ECO:0000256" key="1">
    <source>
        <dbReference type="SAM" id="MobiDB-lite"/>
    </source>
</evidence>
<dbReference type="EMBL" id="JAWNFY010000007">
    <property type="protein sequence ID" value="MDY5146084.1"/>
    <property type="molecule type" value="Genomic_DNA"/>
</dbReference>
<sequence length="319" mass="32805">MAAVVFLGSCTVSAPALAREYEDGEERIYTARTDAGGVTVEAQGSYTRRAPAGAGGTPSGSGGTDSSSAGGGTGANSGYSGSGLESGAATARGSGAGTATGPYGLPWSRRALIAAVRDTSLPGHVRGAAGILSWILANGTPPTDPQTGDAPTAAQLETIIHTESIRIAAANAEAWMEPARGWVAINYPVRLHYSAPAQRHTVTLLGTEVVIDLVPVRATWEVPDAEITGGTGSTTTRNAGNATSRGSLPAHSAQTVPARQPFTEVIYRQANEEVSATLVVEWEARYSIAGQSRTVPELLTTRSETSPVITRELEAHLIG</sequence>
<dbReference type="GeneID" id="92813063"/>
<gene>
    <name evidence="2" type="ORF">R6P33_03450</name>
</gene>
<name>A0ABU5GB93_9ACTO</name>
<evidence type="ECO:0000313" key="3">
    <source>
        <dbReference type="Proteomes" id="UP001284901"/>
    </source>
</evidence>
<organism evidence="2 3">
    <name type="scientific">Actinotignum timonense</name>
    <dbReference type="NCBI Taxonomy" id="1870995"/>
    <lineage>
        <taxon>Bacteria</taxon>
        <taxon>Bacillati</taxon>
        <taxon>Actinomycetota</taxon>
        <taxon>Actinomycetes</taxon>
        <taxon>Actinomycetales</taxon>
        <taxon>Actinomycetaceae</taxon>
        <taxon>Actinotignum</taxon>
    </lineage>
</organism>
<feature type="region of interest" description="Disordered" evidence="1">
    <location>
        <begin position="225"/>
        <end position="254"/>
    </location>
</feature>
<proteinExistence type="predicted"/>
<protein>
    <submittedName>
        <fullName evidence="2">Uncharacterized protein</fullName>
    </submittedName>
</protein>
<feature type="compositionally biased region" description="Gly residues" evidence="1">
    <location>
        <begin position="53"/>
        <end position="75"/>
    </location>
</feature>